<dbReference type="GO" id="GO:0006004">
    <property type="term" value="P:fucose metabolic process"/>
    <property type="evidence" value="ECO:0007669"/>
    <property type="project" value="TreeGrafter"/>
</dbReference>
<dbReference type="SUPFAM" id="SSF102546">
    <property type="entry name" value="RbsD-like"/>
    <property type="match status" value="1"/>
</dbReference>
<dbReference type="EC" id="5.1.3.29" evidence="3"/>
<dbReference type="GO" id="GO:0042806">
    <property type="term" value="F:fucose binding"/>
    <property type="evidence" value="ECO:0007669"/>
    <property type="project" value="TreeGrafter"/>
</dbReference>
<comment type="similarity">
    <text evidence="4">Belongs to the RbsD / FucU family.</text>
</comment>
<evidence type="ECO:0000256" key="3">
    <source>
        <dbReference type="ARBA" id="ARBA00038859"/>
    </source>
</evidence>
<name>A0A315VQZ8_GAMAF</name>
<dbReference type="EMBL" id="NHOQ01001229">
    <property type="protein sequence ID" value="PWA25964.1"/>
    <property type="molecule type" value="Genomic_DNA"/>
</dbReference>
<proteinExistence type="inferred from homology"/>
<comment type="caution">
    <text evidence="6">The sequence shown here is derived from an EMBL/GenBank/DDBJ whole genome shotgun (WGS) entry which is preliminary data.</text>
</comment>
<comment type="catalytic activity">
    <reaction evidence="2">
        <text>alpha-L-fucose = beta-L-fucose</text>
        <dbReference type="Rhea" id="RHEA:25580"/>
        <dbReference type="ChEBI" id="CHEBI:42548"/>
        <dbReference type="ChEBI" id="CHEBI:42589"/>
        <dbReference type="EC" id="5.1.3.29"/>
    </reaction>
</comment>
<organism evidence="6 7">
    <name type="scientific">Gambusia affinis</name>
    <name type="common">Western mosquitofish</name>
    <name type="synonym">Heterandria affinis</name>
    <dbReference type="NCBI Taxonomy" id="33528"/>
    <lineage>
        <taxon>Eukaryota</taxon>
        <taxon>Metazoa</taxon>
        <taxon>Chordata</taxon>
        <taxon>Craniata</taxon>
        <taxon>Vertebrata</taxon>
        <taxon>Euteleostomi</taxon>
        <taxon>Actinopterygii</taxon>
        <taxon>Neopterygii</taxon>
        <taxon>Teleostei</taxon>
        <taxon>Neoteleostei</taxon>
        <taxon>Acanthomorphata</taxon>
        <taxon>Ovalentaria</taxon>
        <taxon>Atherinomorphae</taxon>
        <taxon>Cyprinodontiformes</taxon>
        <taxon>Poeciliidae</taxon>
        <taxon>Poeciliinae</taxon>
        <taxon>Gambusia</taxon>
    </lineage>
</organism>
<dbReference type="Gene3D" id="3.40.1650.10">
    <property type="entry name" value="RbsD-like domain"/>
    <property type="match status" value="1"/>
</dbReference>
<dbReference type="FunFam" id="3.40.1650.10:FF:000005">
    <property type="entry name" value="Fucose mutarotase"/>
    <property type="match status" value="1"/>
</dbReference>
<reference evidence="6 7" key="1">
    <citation type="journal article" date="2018" name="G3 (Bethesda)">
        <title>A High-Quality Reference Genome for the Invasive Mosquitofish Gambusia affinis Using a Chicago Library.</title>
        <authorList>
            <person name="Hoffberg S.L."/>
            <person name="Troendle N.J."/>
            <person name="Glenn T.C."/>
            <person name="Mahmud O."/>
            <person name="Louha S."/>
            <person name="Chalopin D."/>
            <person name="Bennetzen J.L."/>
            <person name="Mauricio R."/>
        </authorList>
    </citation>
    <scope>NUCLEOTIDE SEQUENCE [LARGE SCALE GENOMIC DNA]</scope>
    <source>
        <strain evidence="6">NE01/NJP1002.9</strain>
        <tissue evidence="6">Muscle</tissue>
    </source>
</reference>
<evidence type="ECO:0000256" key="1">
    <source>
        <dbReference type="ARBA" id="ARBA00023235"/>
    </source>
</evidence>
<evidence type="ECO:0000256" key="5">
    <source>
        <dbReference type="ARBA" id="ARBA00071027"/>
    </source>
</evidence>
<dbReference type="STRING" id="33528.ENSGAFP00000012713"/>
<dbReference type="PANTHER" id="PTHR31690">
    <property type="entry name" value="FUCOSE MUTAROTASE"/>
    <property type="match status" value="1"/>
</dbReference>
<evidence type="ECO:0000256" key="2">
    <source>
        <dbReference type="ARBA" id="ARBA00036324"/>
    </source>
</evidence>
<evidence type="ECO:0000256" key="4">
    <source>
        <dbReference type="ARBA" id="ARBA00060728"/>
    </source>
</evidence>
<accession>A0A315VQZ8</accession>
<dbReference type="InterPro" id="IPR007721">
    <property type="entry name" value="RbsD_FucU"/>
</dbReference>
<gene>
    <name evidence="6" type="ORF">CCH79_00001596</name>
</gene>
<dbReference type="Pfam" id="PF05025">
    <property type="entry name" value="RbsD_FucU"/>
    <property type="match status" value="1"/>
</dbReference>
<evidence type="ECO:0000313" key="7">
    <source>
        <dbReference type="Proteomes" id="UP000250572"/>
    </source>
</evidence>
<protein>
    <recommendedName>
        <fullName evidence="5">Fucose mutarotase</fullName>
        <ecNumber evidence="3">5.1.3.29</ecNumber>
    </recommendedName>
</protein>
<dbReference type="InterPro" id="IPR050443">
    <property type="entry name" value="RbsD/FucU_mutarotase"/>
</dbReference>
<keyword evidence="7" id="KW-1185">Reference proteome</keyword>
<dbReference type="PANTHER" id="PTHR31690:SF4">
    <property type="entry name" value="FUCOSE MUTAROTASE"/>
    <property type="match status" value="1"/>
</dbReference>
<dbReference type="GO" id="GO:0036373">
    <property type="term" value="F:L-fucose mutarotase activity"/>
    <property type="evidence" value="ECO:0007669"/>
    <property type="project" value="UniProtKB-EC"/>
</dbReference>
<dbReference type="AlphaFoldDB" id="A0A315VQZ8"/>
<dbReference type="Proteomes" id="UP000250572">
    <property type="component" value="Unassembled WGS sequence"/>
</dbReference>
<evidence type="ECO:0000313" key="6">
    <source>
        <dbReference type="EMBL" id="PWA25964.1"/>
    </source>
</evidence>
<dbReference type="InterPro" id="IPR023750">
    <property type="entry name" value="RbsD-like_sf"/>
</dbReference>
<sequence length="179" mass="19455">MVVLKGIPSVLSPELLYALAKMGHGDELVLADANFPASSICACGPKEIRADGLGIPQLLEAILKLLPLDTYVDRPAAVMDLVDSDKRRCLAVPVWNTYIQLLSQAGSQSSLEKMERFNFYERAKRAFAVVATGCVFFCLNLNMAGVSKCSPEELVSCMETALYGNLILKKGVIPAEMLQ</sequence>
<dbReference type="GO" id="GO:0005829">
    <property type="term" value="C:cytosol"/>
    <property type="evidence" value="ECO:0007669"/>
    <property type="project" value="UniProtKB-ARBA"/>
</dbReference>
<keyword evidence="1" id="KW-0413">Isomerase</keyword>